<protein>
    <submittedName>
        <fullName evidence="1">Uncharacterized protein</fullName>
    </submittedName>
</protein>
<name>A0A8J2JAG8_9HEXA</name>
<comment type="caution">
    <text evidence="1">The sequence shown here is derived from an EMBL/GenBank/DDBJ whole genome shotgun (WGS) entry which is preliminary data.</text>
</comment>
<evidence type="ECO:0000313" key="2">
    <source>
        <dbReference type="Proteomes" id="UP000708208"/>
    </source>
</evidence>
<accession>A0A8J2JAG8</accession>
<evidence type="ECO:0000313" key="1">
    <source>
        <dbReference type="EMBL" id="CAG7716916.1"/>
    </source>
</evidence>
<sequence length="8" mass="905">LEGDFPEV</sequence>
<keyword evidence="2" id="KW-1185">Reference proteome</keyword>
<proteinExistence type="predicted"/>
<organism evidence="1 2">
    <name type="scientific">Allacma fusca</name>
    <dbReference type="NCBI Taxonomy" id="39272"/>
    <lineage>
        <taxon>Eukaryota</taxon>
        <taxon>Metazoa</taxon>
        <taxon>Ecdysozoa</taxon>
        <taxon>Arthropoda</taxon>
        <taxon>Hexapoda</taxon>
        <taxon>Collembola</taxon>
        <taxon>Symphypleona</taxon>
        <taxon>Sminthuridae</taxon>
        <taxon>Allacma</taxon>
    </lineage>
</organism>
<gene>
    <name evidence="1" type="ORF">AFUS01_LOCUS6400</name>
</gene>
<reference evidence="1" key="1">
    <citation type="submission" date="2021-06" db="EMBL/GenBank/DDBJ databases">
        <authorList>
            <person name="Hodson N. C."/>
            <person name="Mongue J. A."/>
            <person name="Jaron S. K."/>
        </authorList>
    </citation>
    <scope>NUCLEOTIDE SEQUENCE</scope>
</reference>
<feature type="non-terminal residue" evidence="1">
    <location>
        <position position="1"/>
    </location>
</feature>
<dbReference type="EMBL" id="CAJVCH010042076">
    <property type="protein sequence ID" value="CAG7716916.1"/>
    <property type="molecule type" value="Genomic_DNA"/>
</dbReference>
<dbReference type="Proteomes" id="UP000708208">
    <property type="component" value="Unassembled WGS sequence"/>
</dbReference>